<dbReference type="FunFam" id="3.40.50.300:FF:000287">
    <property type="entry name" value="Multidrug ABC transporter ATP-binding protein"/>
    <property type="match status" value="1"/>
</dbReference>
<feature type="domain" description="ABC transmembrane type-1" evidence="10">
    <location>
        <begin position="42"/>
        <end position="324"/>
    </location>
</feature>
<keyword evidence="5 11" id="KW-0067">ATP-binding</keyword>
<feature type="transmembrane region" description="Helical" evidence="8">
    <location>
        <begin position="160"/>
        <end position="177"/>
    </location>
</feature>
<evidence type="ECO:0000256" key="5">
    <source>
        <dbReference type="ARBA" id="ARBA00022840"/>
    </source>
</evidence>
<dbReference type="PROSITE" id="PS50893">
    <property type="entry name" value="ABC_TRANSPORTER_2"/>
    <property type="match status" value="1"/>
</dbReference>
<dbReference type="GO" id="GO:0016887">
    <property type="term" value="F:ATP hydrolysis activity"/>
    <property type="evidence" value="ECO:0007669"/>
    <property type="project" value="InterPro"/>
</dbReference>
<protein>
    <submittedName>
        <fullName evidence="11">ATP-binding cassette, subfamily B</fullName>
    </submittedName>
</protein>
<name>A0A1I4DKF5_9PROT</name>
<feature type="transmembrane region" description="Helical" evidence="8">
    <location>
        <begin position="78"/>
        <end position="102"/>
    </location>
</feature>
<dbReference type="InterPro" id="IPR011527">
    <property type="entry name" value="ABC1_TM_dom"/>
</dbReference>
<reference evidence="11 12" key="1">
    <citation type="submission" date="2016-10" db="EMBL/GenBank/DDBJ databases">
        <authorList>
            <person name="de Groot N.N."/>
        </authorList>
    </citation>
    <scope>NUCLEOTIDE SEQUENCE [LARGE SCALE GENOMIC DNA]</scope>
    <source>
        <strain evidence="11 12">DSM 19981</strain>
    </source>
</reference>
<dbReference type="PROSITE" id="PS00211">
    <property type="entry name" value="ABC_TRANSPORTER_1"/>
    <property type="match status" value="1"/>
</dbReference>
<evidence type="ECO:0000256" key="6">
    <source>
        <dbReference type="ARBA" id="ARBA00022989"/>
    </source>
</evidence>
<keyword evidence="2" id="KW-0813">Transport</keyword>
<dbReference type="InterPro" id="IPR039421">
    <property type="entry name" value="Type_1_exporter"/>
</dbReference>
<dbReference type="STRING" id="1123062.SAMN02745775_11142"/>
<keyword evidence="3 8" id="KW-0812">Transmembrane</keyword>
<keyword evidence="4" id="KW-0547">Nucleotide-binding</keyword>
<dbReference type="GO" id="GO:0005886">
    <property type="term" value="C:plasma membrane"/>
    <property type="evidence" value="ECO:0007669"/>
    <property type="project" value="UniProtKB-SubCell"/>
</dbReference>
<dbReference type="PANTHER" id="PTHR43394:SF1">
    <property type="entry name" value="ATP-BINDING CASSETTE SUB-FAMILY B MEMBER 10, MITOCHONDRIAL"/>
    <property type="match status" value="1"/>
</dbReference>
<dbReference type="Gene3D" id="3.40.50.300">
    <property type="entry name" value="P-loop containing nucleotide triphosphate hydrolases"/>
    <property type="match status" value="1"/>
</dbReference>
<dbReference type="InterPro" id="IPR003439">
    <property type="entry name" value="ABC_transporter-like_ATP-bd"/>
</dbReference>
<feature type="domain" description="ABC transporter" evidence="9">
    <location>
        <begin position="358"/>
        <end position="592"/>
    </location>
</feature>
<dbReference type="PROSITE" id="PS50929">
    <property type="entry name" value="ABC_TM1F"/>
    <property type="match status" value="1"/>
</dbReference>
<evidence type="ECO:0000256" key="7">
    <source>
        <dbReference type="ARBA" id="ARBA00023136"/>
    </source>
</evidence>
<sequence length="598" mass="65401">MGLGEGDALPETRLQTAHLRVYRPLMIRQFAQFYRPHLRLVFIAFGCAAASGLLELGFPMAVRAFIDHLLPRQDMQVVVLAIAGLLAVYLLNAVLMAIVTYWGHVLGIAIETELRARAFDHLLRLSHRFYDEEKTGHLVGRVTKNLEDIGEVAHHGPEDLLIALLTFAGAFALMVMVSPQLALLTALIVPIVGWAVAHFGGRMTGNWQAQFRRVGAFNARIEEAVGGIRVVKAFANEAHERRLFAADNAGYQRTKLDAYRIMAIGTTFNYLGMRLVQLVVMLAGAVFIVGGSLTIGDFVAFLLLVGVFYRPLEKINAVIETYPKGIAGFRSYLDLMATKPEIEDALDARPAPALRGAVRFEGVTFGYDPARPVLRGIDLAVEPGQTIALVGPSGAGKTTLCSLLPRFYDVQGGRITIDGIDIRHMTLASLRAQIGLVQQDVFLFAGTMRENIAYGRLGASDEEIMQAARRARLDALIAEMPAGLDTLIGERGVKLSGGQKQRMAIARIFLMNPPILILDEATSALDTETERAIQQALAELAQGRTTLVIAHRLATIRDADRIVVVTTDGIAEQGTHQDLLARPGPYRRLHEAQFTEAS</sequence>
<comment type="subcellular location">
    <subcellularLocation>
        <location evidence="1">Cell membrane</location>
        <topology evidence="1">Multi-pass membrane protein</topology>
    </subcellularLocation>
</comment>
<dbReference type="SMART" id="SM00382">
    <property type="entry name" value="AAA"/>
    <property type="match status" value="1"/>
</dbReference>
<dbReference type="Gene3D" id="1.20.1560.10">
    <property type="entry name" value="ABC transporter type 1, transmembrane domain"/>
    <property type="match status" value="1"/>
</dbReference>
<dbReference type="AlphaFoldDB" id="A0A1I4DKF5"/>
<dbReference type="CDD" id="cd18549">
    <property type="entry name" value="ABC_6TM_YwjA_like"/>
    <property type="match status" value="1"/>
</dbReference>
<accession>A0A1I4DKF5</accession>
<dbReference type="Proteomes" id="UP000199473">
    <property type="component" value="Unassembled WGS sequence"/>
</dbReference>
<dbReference type="GO" id="GO:0015421">
    <property type="term" value="F:ABC-type oligopeptide transporter activity"/>
    <property type="evidence" value="ECO:0007669"/>
    <property type="project" value="TreeGrafter"/>
</dbReference>
<proteinExistence type="predicted"/>
<keyword evidence="12" id="KW-1185">Reference proteome</keyword>
<dbReference type="PANTHER" id="PTHR43394">
    <property type="entry name" value="ATP-DEPENDENT PERMEASE MDL1, MITOCHONDRIAL"/>
    <property type="match status" value="1"/>
</dbReference>
<feature type="transmembrane region" description="Helical" evidence="8">
    <location>
        <begin position="40"/>
        <end position="66"/>
    </location>
</feature>
<evidence type="ECO:0000259" key="10">
    <source>
        <dbReference type="PROSITE" id="PS50929"/>
    </source>
</evidence>
<dbReference type="InterPro" id="IPR017871">
    <property type="entry name" value="ABC_transporter-like_CS"/>
</dbReference>
<feature type="transmembrane region" description="Helical" evidence="8">
    <location>
        <begin position="278"/>
        <end position="309"/>
    </location>
</feature>
<evidence type="ECO:0000313" key="12">
    <source>
        <dbReference type="Proteomes" id="UP000199473"/>
    </source>
</evidence>
<feature type="transmembrane region" description="Helical" evidence="8">
    <location>
        <begin position="182"/>
        <end position="201"/>
    </location>
</feature>
<dbReference type="InterPro" id="IPR027417">
    <property type="entry name" value="P-loop_NTPase"/>
</dbReference>
<dbReference type="SUPFAM" id="SSF52540">
    <property type="entry name" value="P-loop containing nucleoside triphosphate hydrolases"/>
    <property type="match status" value="1"/>
</dbReference>
<dbReference type="Pfam" id="PF00005">
    <property type="entry name" value="ABC_tran"/>
    <property type="match status" value="1"/>
</dbReference>
<keyword evidence="6 8" id="KW-1133">Transmembrane helix</keyword>
<evidence type="ECO:0000259" key="9">
    <source>
        <dbReference type="PROSITE" id="PS50893"/>
    </source>
</evidence>
<dbReference type="Pfam" id="PF00664">
    <property type="entry name" value="ABC_membrane"/>
    <property type="match status" value="1"/>
</dbReference>
<dbReference type="InterPro" id="IPR003593">
    <property type="entry name" value="AAA+_ATPase"/>
</dbReference>
<evidence type="ECO:0000313" key="11">
    <source>
        <dbReference type="EMBL" id="SFK93220.1"/>
    </source>
</evidence>
<gene>
    <name evidence="11" type="ORF">SAMN02745775_11142</name>
</gene>
<evidence type="ECO:0000256" key="8">
    <source>
        <dbReference type="SAM" id="Phobius"/>
    </source>
</evidence>
<organism evidence="11 12">
    <name type="scientific">Falsiroseomonas stagni DSM 19981</name>
    <dbReference type="NCBI Taxonomy" id="1123062"/>
    <lineage>
        <taxon>Bacteria</taxon>
        <taxon>Pseudomonadati</taxon>
        <taxon>Pseudomonadota</taxon>
        <taxon>Alphaproteobacteria</taxon>
        <taxon>Acetobacterales</taxon>
        <taxon>Roseomonadaceae</taxon>
        <taxon>Falsiroseomonas</taxon>
    </lineage>
</organism>
<evidence type="ECO:0000256" key="4">
    <source>
        <dbReference type="ARBA" id="ARBA00022741"/>
    </source>
</evidence>
<evidence type="ECO:0000256" key="3">
    <source>
        <dbReference type="ARBA" id="ARBA00022692"/>
    </source>
</evidence>
<dbReference type="EMBL" id="FOSQ01000011">
    <property type="protein sequence ID" value="SFK93220.1"/>
    <property type="molecule type" value="Genomic_DNA"/>
</dbReference>
<dbReference type="InterPro" id="IPR036640">
    <property type="entry name" value="ABC1_TM_sf"/>
</dbReference>
<dbReference type="GO" id="GO:0005524">
    <property type="term" value="F:ATP binding"/>
    <property type="evidence" value="ECO:0007669"/>
    <property type="project" value="UniProtKB-KW"/>
</dbReference>
<evidence type="ECO:0000256" key="1">
    <source>
        <dbReference type="ARBA" id="ARBA00004651"/>
    </source>
</evidence>
<dbReference type="SUPFAM" id="SSF90123">
    <property type="entry name" value="ABC transporter transmembrane region"/>
    <property type="match status" value="1"/>
</dbReference>
<evidence type="ECO:0000256" key="2">
    <source>
        <dbReference type="ARBA" id="ARBA00022448"/>
    </source>
</evidence>
<keyword evidence="7 8" id="KW-0472">Membrane</keyword>